<name>A0ABQ7S552_9ACAR</name>
<reference evidence="3 4" key="1">
    <citation type="submission" date="2020-10" db="EMBL/GenBank/DDBJ databases">
        <authorList>
            <person name="Klimov P.B."/>
            <person name="Dyachkov S.M."/>
            <person name="Chetverikov P.E."/>
        </authorList>
    </citation>
    <scope>NUCLEOTIDE SEQUENCE [LARGE SCALE GENOMIC DNA]</scope>
    <source>
        <strain evidence="3">BMOC 18-1129-001#AD2665</strain>
        <tissue evidence="3">Entire mites</tissue>
    </source>
</reference>
<evidence type="ECO:0000313" key="4">
    <source>
        <dbReference type="Proteomes" id="UP000825002"/>
    </source>
</evidence>
<evidence type="ECO:0000256" key="1">
    <source>
        <dbReference type="SAM" id="MobiDB-lite"/>
    </source>
</evidence>
<feature type="compositionally biased region" description="Basic residues" evidence="1">
    <location>
        <begin position="192"/>
        <end position="202"/>
    </location>
</feature>
<accession>A0ABQ7S552</accession>
<evidence type="ECO:0008006" key="5">
    <source>
        <dbReference type="Google" id="ProtNLM"/>
    </source>
</evidence>
<sequence length="238" mass="26335">MTDLKCFLKPKVTSNWKSDENQLQYNSHEVNYSKSNNSLINAIDLLHFYPINAFAHCFYFLSLVALSPLMSSAQLISITNDSMFQSSTNVTVNERPHTAIDEPCNSSSVCTSIAGDHWGCTNGTCRCVETYKLVDSLCVYTGGKTERKFRAESILPLMIVLGIMFIGMCIALNLFSRARFKKNRNAFIAGRVPKRSPPRPRGRASISQRSLGRATPNPSTSMPATPLPITPLTPIPPV</sequence>
<feature type="region of interest" description="Disordered" evidence="1">
    <location>
        <begin position="190"/>
        <end position="238"/>
    </location>
</feature>
<keyword evidence="2" id="KW-0812">Transmembrane</keyword>
<evidence type="ECO:0000256" key="2">
    <source>
        <dbReference type="SAM" id="Phobius"/>
    </source>
</evidence>
<dbReference type="Proteomes" id="UP000825002">
    <property type="component" value="Unassembled WGS sequence"/>
</dbReference>
<proteinExistence type="predicted"/>
<feature type="compositionally biased region" description="Pro residues" evidence="1">
    <location>
        <begin position="225"/>
        <end position="238"/>
    </location>
</feature>
<organism evidence="3 4">
    <name type="scientific">Fragariocoptes setiger</name>
    <dbReference type="NCBI Taxonomy" id="1670756"/>
    <lineage>
        <taxon>Eukaryota</taxon>
        <taxon>Metazoa</taxon>
        <taxon>Ecdysozoa</taxon>
        <taxon>Arthropoda</taxon>
        <taxon>Chelicerata</taxon>
        <taxon>Arachnida</taxon>
        <taxon>Acari</taxon>
        <taxon>Acariformes</taxon>
        <taxon>Trombidiformes</taxon>
        <taxon>Prostigmata</taxon>
        <taxon>Eupodina</taxon>
        <taxon>Eriophyoidea</taxon>
        <taxon>Phytoptidae</taxon>
        <taxon>Fragariocoptes</taxon>
    </lineage>
</organism>
<feature type="non-terminal residue" evidence="3">
    <location>
        <position position="238"/>
    </location>
</feature>
<keyword evidence="2" id="KW-0472">Membrane</keyword>
<feature type="compositionally biased region" description="Polar residues" evidence="1">
    <location>
        <begin position="205"/>
        <end position="223"/>
    </location>
</feature>
<gene>
    <name evidence="3" type="ORF">GZH46_02947</name>
</gene>
<keyword evidence="4" id="KW-1185">Reference proteome</keyword>
<feature type="transmembrane region" description="Helical" evidence="2">
    <location>
        <begin position="154"/>
        <end position="175"/>
    </location>
</feature>
<keyword evidence="2" id="KW-1133">Transmembrane helix</keyword>
<evidence type="ECO:0000313" key="3">
    <source>
        <dbReference type="EMBL" id="KAG9508553.1"/>
    </source>
</evidence>
<comment type="caution">
    <text evidence="3">The sequence shown here is derived from an EMBL/GenBank/DDBJ whole genome shotgun (WGS) entry which is preliminary data.</text>
</comment>
<dbReference type="EMBL" id="JAIFTH010001396">
    <property type="protein sequence ID" value="KAG9508553.1"/>
    <property type="molecule type" value="Genomic_DNA"/>
</dbReference>
<protein>
    <recommendedName>
        <fullName evidence="5">EB domain-containing protein</fullName>
    </recommendedName>
</protein>